<organism evidence="1 2">
    <name type="scientific">Armadillidium nasatum</name>
    <dbReference type="NCBI Taxonomy" id="96803"/>
    <lineage>
        <taxon>Eukaryota</taxon>
        <taxon>Metazoa</taxon>
        <taxon>Ecdysozoa</taxon>
        <taxon>Arthropoda</taxon>
        <taxon>Crustacea</taxon>
        <taxon>Multicrustacea</taxon>
        <taxon>Malacostraca</taxon>
        <taxon>Eumalacostraca</taxon>
        <taxon>Peracarida</taxon>
        <taxon>Isopoda</taxon>
        <taxon>Oniscidea</taxon>
        <taxon>Crinocheta</taxon>
        <taxon>Armadillidiidae</taxon>
        <taxon>Armadillidium</taxon>
    </lineage>
</organism>
<dbReference type="AlphaFoldDB" id="A0A5N5T7D3"/>
<protein>
    <submittedName>
        <fullName evidence="1">Uncharacterized protein</fullName>
    </submittedName>
</protein>
<sequence length="164" mass="18327">MRTIERCSIIETHHFLILSLSVSQSPLGSSSLPVQGIIYNYCTLLNSTFGQSCIFYSTFGTLFYGTVGQLREIFSNITYGYSTYNSLVQVQMSKVGELYGQISGENSEVIITRFFGIFFLFFQSSQVWGNLISSTGGNTHFAAILCVSSTSQCFHSYQFELNLN</sequence>
<dbReference type="Proteomes" id="UP000326759">
    <property type="component" value="Unassembled WGS sequence"/>
</dbReference>
<evidence type="ECO:0000313" key="2">
    <source>
        <dbReference type="Proteomes" id="UP000326759"/>
    </source>
</evidence>
<gene>
    <name evidence="1" type="ORF">Anas_12188</name>
</gene>
<dbReference type="EMBL" id="SEYY01012134">
    <property type="protein sequence ID" value="KAB7500965.1"/>
    <property type="molecule type" value="Genomic_DNA"/>
</dbReference>
<reference evidence="1 2" key="1">
    <citation type="journal article" date="2019" name="PLoS Biol.">
        <title>Sex chromosomes control vertical transmission of feminizing Wolbachia symbionts in an isopod.</title>
        <authorList>
            <person name="Becking T."/>
            <person name="Chebbi M.A."/>
            <person name="Giraud I."/>
            <person name="Moumen B."/>
            <person name="Laverre T."/>
            <person name="Caubet Y."/>
            <person name="Peccoud J."/>
            <person name="Gilbert C."/>
            <person name="Cordaux R."/>
        </authorList>
    </citation>
    <scope>NUCLEOTIDE SEQUENCE [LARGE SCALE GENOMIC DNA]</scope>
    <source>
        <strain evidence="1">ANa2</strain>
        <tissue evidence="1">Whole body excluding digestive tract and cuticle</tissue>
    </source>
</reference>
<keyword evidence="2" id="KW-1185">Reference proteome</keyword>
<evidence type="ECO:0000313" key="1">
    <source>
        <dbReference type="EMBL" id="KAB7500965.1"/>
    </source>
</evidence>
<comment type="caution">
    <text evidence="1">The sequence shown here is derived from an EMBL/GenBank/DDBJ whole genome shotgun (WGS) entry which is preliminary data.</text>
</comment>
<name>A0A5N5T7D3_9CRUS</name>
<accession>A0A5N5T7D3</accession>
<proteinExistence type="predicted"/>